<evidence type="ECO:0000313" key="2">
    <source>
        <dbReference type="WBParaSite" id="jg12476"/>
    </source>
</evidence>
<dbReference type="WBParaSite" id="jg12476">
    <property type="protein sequence ID" value="jg12476"/>
    <property type="gene ID" value="jg12476"/>
</dbReference>
<reference evidence="2" key="1">
    <citation type="submission" date="2022-11" db="UniProtKB">
        <authorList>
            <consortium name="WormBaseParasite"/>
        </authorList>
    </citation>
    <scope>IDENTIFICATION</scope>
</reference>
<sequence length="92" mass="10054">MPGKLFPSIDPSASIHKRATMDPDKHWVSSASGRGVEGVITLRYRQSSEVGNISSAPGKMQPCLPVQGSLVSIRYCSPLFDHQLVNVWAFQV</sequence>
<accession>A0A915CTM3</accession>
<keyword evidence="1" id="KW-1185">Reference proteome</keyword>
<name>A0A915CTM3_9BILA</name>
<evidence type="ECO:0000313" key="1">
    <source>
        <dbReference type="Proteomes" id="UP000887574"/>
    </source>
</evidence>
<dbReference type="AlphaFoldDB" id="A0A915CTM3"/>
<dbReference type="Proteomes" id="UP000887574">
    <property type="component" value="Unplaced"/>
</dbReference>
<organism evidence="1 2">
    <name type="scientific">Ditylenchus dipsaci</name>
    <dbReference type="NCBI Taxonomy" id="166011"/>
    <lineage>
        <taxon>Eukaryota</taxon>
        <taxon>Metazoa</taxon>
        <taxon>Ecdysozoa</taxon>
        <taxon>Nematoda</taxon>
        <taxon>Chromadorea</taxon>
        <taxon>Rhabditida</taxon>
        <taxon>Tylenchina</taxon>
        <taxon>Tylenchomorpha</taxon>
        <taxon>Sphaerularioidea</taxon>
        <taxon>Anguinidae</taxon>
        <taxon>Anguininae</taxon>
        <taxon>Ditylenchus</taxon>
    </lineage>
</organism>
<protein>
    <submittedName>
        <fullName evidence="2">Uncharacterized protein</fullName>
    </submittedName>
</protein>
<proteinExistence type="predicted"/>